<feature type="non-terminal residue" evidence="1">
    <location>
        <position position="1"/>
    </location>
</feature>
<comment type="caution">
    <text evidence="1">The sequence shown here is derived from an EMBL/GenBank/DDBJ whole genome shotgun (WGS) entry which is preliminary data.</text>
</comment>
<protein>
    <submittedName>
        <fullName evidence="1">29275_t:CDS:1</fullName>
    </submittedName>
</protein>
<evidence type="ECO:0000313" key="1">
    <source>
        <dbReference type="EMBL" id="CAG8847298.1"/>
    </source>
</evidence>
<accession>A0ACA9SRS3</accession>
<feature type="non-terminal residue" evidence="1">
    <location>
        <position position="44"/>
    </location>
</feature>
<name>A0ACA9SRS3_9GLOM</name>
<keyword evidence="2" id="KW-1185">Reference proteome</keyword>
<organism evidence="1 2">
    <name type="scientific">Racocetra persica</name>
    <dbReference type="NCBI Taxonomy" id="160502"/>
    <lineage>
        <taxon>Eukaryota</taxon>
        <taxon>Fungi</taxon>
        <taxon>Fungi incertae sedis</taxon>
        <taxon>Mucoromycota</taxon>
        <taxon>Glomeromycotina</taxon>
        <taxon>Glomeromycetes</taxon>
        <taxon>Diversisporales</taxon>
        <taxon>Gigasporaceae</taxon>
        <taxon>Racocetra</taxon>
    </lineage>
</organism>
<sequence length="44" mass="5126">HTEPYLRLQTYPSTGTENGECPYCQGMLQTIEHFELYQGGLQKY</sequence>
<dbReference type="EMBL" id="CAJVQC010155232">
    <property type="protein sequence ID" value="CAG8847298.1"/>
    <property type="molecule type" value="Genomic_DNA"/>
</dbReference>
<proteinExistence type="predicted"/>
<evidence type="ECO:0000313" key="2">
    <source>
        <dbReference type="Proteomes" id="UP000789920"/>
    </source>
</evidence>
<reference evidence="1" key="1">
    <citation type="submission" date="2021-06" db="EMBL/GenBank/DDBJ databases">
        <authorList>
            <person name="Kallberg Y."/>
            <person name="Tangrot J."/>
            <person name="Rosling A."/>
        </authorList>
    </citation>
    <scope>NUCLEOTIDE SEQUENCE</scope>
    <source>
        <strain evidence="1">MA461A</strain>
    </source>
</reference>
<gene>
    <name evidence="1" type="ORF">RPERSI_LOCUS34567</name>
</gene>
<dbReference type="Proteomes" id="UP000789920">
    <property type="component" value="Unassembled WGS sequence"/>
</dbReference>